<accession>A0AC55DLL1</accession>
<keyword evidence="2" id="KW-0675">Receptor</keyword>
<proteinExistence type="predicted"/>
<reference evidence="2" key="1">
    <citation type="submission" date="2025-08" db="UniProtKB">
        <authorList>
            <consortium name="RefSeq"/>
        </authorList>
    </citation>
    <scope>IDENTIFICATION</scope>
</reference>
<evidence type="ECO:0000313" key="2">
    <source>
        <dbReference type="RefSeq" id="XP_045152621.1"/>
    </source>
</evidence>
<organism evidence="1 2">
    <name type="scientific">Echinops telfairi</name>
    <name type="common">Lesser hedgehog tenrec</name>
    <dbReference type="NCBI Taxonomy" id="9371"/>
    <lineage>
        <taxon>Eukaryota</taxon>
        <taxon>Metazoa</taxon>
        <taxon>Chordata</taxon>
        <taxon>Craniata</taxon>
        <taxon>Vertebrata</taxon>
        <taxon>Euteleostomi</taxon>
        <taxon>Mammalia</taxon>
        <taxon>Eutheria</taxon>
        <taxon>Afrotheria</taxon>
        <taxon>Tenrecidae</taxon>
        <taxon>Tenrecinae</taxon>
        <taxon>Echinops</taxon>
    </lineage>
</organism>
<protein>
    <submittedName>
        <fullName evidence="2">Transient receptor potential cation channel subfamily V member 4</fullName>
    </submittedName>
</protein>
<name>A0AC55DLL1_ECHTE</name>
<gene>
    <name evidence="2" type="primary">TRPV4</name>
</gene>
<dbReference type="Proteomes" id="UP000694863">
    <property type="component" value="Unplaced"/>
</dbReference>
<dbReference type="RefSeq" id="XP_045152621.1">
    <property type="nucleotide sequence ID" value="XM_045296686.1"/>
</dbReference>
<sequence>MPCIVPYVHGPPQCALNLRLRRGSTHTAPSDEASLLTFLVWAAAAHLAAPNHGLIVVSVIEYFLCAGAPGKQPQSPKAPAPQPPPILKVFNRPILFDIVSRGSTTDLDGRRLTVPPLSLPRPACLPPEPSTGKTCLPKALLNLSNGRNDTIPLLLDIAERTGNMREFINSPFRDVYYRGQTALHIAIERRCKHYVELLIAQGADVHAQARGRFFQPKDEGGYFYFGELPLSLAACTNQPHIVNYLTENPHKKADMRRQDSRGNTVLHALVAIADNTRDNTKFVTKMYDLLLYERSNKSFLMHSNPPAADSLASSLPQIKDLFMKKCPGVNSLFIDGSFQLLYFIYSVLVIVAAALYLAGIEAYLAVMVFALVLGWMNALYFTRGLKLTGTYSIMIQKILFKDLFRFLLVYLLFMIGYASALVSLLNPCANMKTCEQDLTNCSVPTYPSCRDSETFSTFLLDLFKLTIGMGDLEMLSSAKYPVVFIVLLVTYIILTFVLLLNMLIALMGETVGQVSKESKHIWKLQWATTILDIERSFPVFLRKAFRSGEMVTVGKSSDGTPDRRWCFRVDEVNWSHWNQNLGIINEDPGKNETYQYYGFSHTVGRLRRDRWSSVVPRVVELNKNLNPDEVVVPLDTMGNPSCDGHRQSYPPKWRTDDAPL</sequence>
<keyword evidence="1" id="KW-1185">Reference proteome</keyword>
<evidence type="ECO:0000313" key="1">
    <source>
        <dbReference type="Proteomes" id="UP000694863"/>
    </source>
</evidence>